<protein>
    <submittedName>
        <fullName evidence="1">Uncharacterized protein</fullName>
    </submittedName>
</protein>
<organism evidence="1 2">
    <name type="scientific">Caligus rogercresseyi</name>
    <name type="common">Sea louse</name>
    <dbReference type="NCBI Taxonomy" id="217165"/>
    <lineage>
        <taxon>Eukaryota</taxon>
        <taxon>Metazoa</taxon>
        <taxon>Ecdysozoa</taxon>
        <taxon>Arthropoda</taxon>
        <taxon>Crustacea</taxon>
        <taxon>Multicrustacea</taxon>
        <taxon>Hexanauplia</taxon>
        <taxon>Copepoda</taxon>
        <taxon>Siphonostomatoida</taxon>
        <taxon>Caligidae</taxon>
        <taxon>Caligus</taxon>
    </lineage>
</organism>
<reference evidence="2" key="1">
    <citation type="submission" date="2021-01" db="EMBL/GenBank/DDBJ databases">
        <title>Caligus Genome Assembly.</title>
        <authorList>
            <person name="Gallardo-Escarate C."/>
        </authorList>
    </citation>
    <scope>NUCLEOTIDE SEQUENCE [LARGE SCALE GENOMIC DNA]</scope>
</reference>
<keyword evidence="2" id="KW-1185">Reference proteome</keyword>
<accession>A0A7T8GMH9</accession>
<proteinExistence type="predicted"/>
<dbReference type="EMBL" id="CP045906">
    <property type="protein sequence ID" value="QQP34574.1"/>
    <property type="molecule type" value="Genomic_DNA"/>
</dbReference>
<dbReference type="Proteomes" id="UP000595437">
    <property type="component" value="Chromosome 17"/>
</dbReference>
<dbReference type="AlphaFoldDB" id="A0A7T8GMH9"/>
<evidence type="ECO:0000313" key="1">
    <source>
        <dbReference type="EMBL" id="QQP34574.1"/>
    </source>
</evidence>
<evidence type="ECO:0000313" key="2">
    <source>
        <dbReference type="Proteomes" id="UP000595437"/>
    </source>
</evidence>
<sequence>MIFSHEKHFETTKKINPVNDRILFRDASKILKNIRNVYQMQKPASVMVWGQENHLCSGFRRC</sequence>
<gene>
    <name evidence="1" type="ORF">FKW44_022499</name>
</gene>
<name>A0A7T8GMH9_CALRO</name>